<dbReference type="EMBL" id="AZMM01008140">
    <property type="protein sequence ID" value="ETJ37654.1"/>
    <property type="molecule type" value="Genomic_DNA"/>
</dbReference>
<protein>
    <submittedName>
        <fullName evidence="2">Phage-related protein</fullName>
    </submittedName>
</protein>
<name>W1Y932_9ZZZZ</name>
<proteinExistence type="predicted"/>
<dbReference type="Pfam" id="PF13384">
    <property type="entry name" value="HTH_23"/>
    <property type="match status" value="1"/>
</dbReference>
<reference evidence="2" key="1">
    <citation type="submission" date="2013-12" db="EMBL/GenBank/DDBJ databases">
        <title>A Varibaculum cambriense genome reconstructed from a premature infant gut community with otherwise low bacterial novelty that shifts toward anaerobic metabolism during the third week of life.</title>
        <authorList>
            <person name="Brown C.T."/>
            <person name="Sharon I."/>
            <person name="Thomas B.C."/>
            <person name="Castelle C.J."/>
            <person name="Morowitz M.J."/>
            <person name="Banfield J.F."/>
        </authorList>
    </citation>
    <scope>NUCLEOTIDE SEQUENCE</scope>
</reference>
<sequence>MKKELHEKQLNAIELLASGISQTDVAKMVGVDTRTITRWKAIPEFREGINIATEEAKKNIDKRIMQYADTILAELYNLATKAKSEKVRLDASTYLINRAAGTPIAKVETREVSDKDKNKEGDKELTWEDLEQNEISPSNDKVIDLKNR</sequence>
<feature type="region of interest" description="Disordered" evidence="1">
    <location>
        <begin position="107"/>
        <end position="148"/>
    </location>
</feature>
<accession>W1Y932</accession>
<evidence type="ECO:0000313" key="2">
    <source>
        <dbReference type="EMBL" id="ETJ37654.1"/>
    </source>
</evidence>
<gene>
    <name evidence="2" type="ORF">Q604_UNBC08140G0002</name>
</gene>
<dbReference type="AlphaFoldDB" id="W1Y932"/>
<evidence type="ECO:0000256" key="1">
    <source>
        <dbReference type="SAM" id="MobiDB-lite"/>
    </source>
</evidence>
<feature type="compositionally biased region" description="Basic and acidic residues" evidence="1">
    <location>
        <begin position="107"/>
        <end position="126"/>
    </location>
</feature>
<dbReference type="Gene3D" id="1.10.10.60">
    <property type="entry name" value="Homeodomain-like"/>
    <property type="match status" value="1"/>
</dbReference>
<organism evidence="2">
    <name type="scientific">human gut metagenome</name>
    <dbReference type="NCBI Taxonomy" id="408170"/>
    <lineage>
        <taxon>unclassified sequences</taxon>
        <taxon>metagenomes</taxon>
        <taxon>organismal metagenomes</taxon>
    </lineage>
</organism>
<comment type="caution">
    <text evidence="2">The sequence shown here is derived from an EMBL/GenBank/DDBJ whole genome shotgun (WGS) entry which is preliminary data.</text>
</comment>